<organism evidence="1 2">
    <name type="scientific">Riemerella anatipestifer</name>
    <name type="common">Moraxella anatipestifer</name>
    <dbReference type="NCBI Taxonomy" id="34085"/>
    <lineage>
        <taxon>Bacteria</taxon>
        <taxon>Pseudomonadati</taxon>
        <taxon>Bacteroidota</taxon>
        <taxon>Flavobacteriia</taxon>
        <taxon>Flavobacteriales</taxon>
        <taxon>Weeksellaceae</taxon>
        <taxon>Riemerella</taxon>
    </lineage>
</organism>
<reference evidence="1 2" key="1">
    <citation type="submission" date="2015-06" db="EMBL/GenBank/DDBJ databases">
        <title>R. anatipestifer strain HXb2 is the most virulent strain so far, and the genome sequence would help us uncover the pathogenesis.</title>
        <authorList>
            <person name="Hu Q."/>
            <person name="Qi J."/>
            <person name="Bo H."/>
            <person name="Liu G."/>
            <person name="Tao M."/>
            <person name="Ding Y."/>
            <person name="Xue Y."/>
        </authorList>
    </citation>
    <scope>NUCLEOTIDE SEQUENCE [LARGE SCALE GENOMIC DNA]</scope>
    <source>
        <strain evidence="1 2">HXb2</strain>
    </source>
</reference>
<gene>
    <name evidence="1" type="ORF">AB406_2049</name>
</gene>
<protein>
    <submittedName>
        <fullName evidence="1">Uncharacterized protein</fullName>
    </submittedName>
</protein>
<evidence type="ECO:0000313" key="2">
    <source>
        <dbReference type="Proteomes" id="UP000189883"/>
    </source>
</evidence>
<dbReference type="EMBL" id="CP011859">
    <property type="protein sequence ID" value="AQY22989.1"/>
    <property type="molecule type" value="Genomic_DNA"/>
</dbReference>
<dbReference type="AlphaFoldDB" id="A0A1S7DV55"/>
<evidence type="ECO:0000313" key="1">
    <source>
        <dbReference type="EMBL" id="AQY22989.1"/>
    </source>
</evidence>
<dbReference type="RefSeq" id="WP_079208173.1">
    <property type="nucleotide sequence ID" value="NZ_CP011859.1"/>
</dbReference>
<accession>A0A1S7DV55</accession>
<sequence length="172" mass="19972">MKDLYKKIVQTFDKEEIKQLYLDKNIPPVEFIDLYAEQDVIPEWFEAHHYPALLFGWSVNHSVTPAVADITIHLCYEQLHDTSNLGTNTELALKFFEFIEITDNILKKIETKHTGKLNLVTEENKIAETVVDTYTLRYQCSYTKTKASQNENLRGKIDDISIKKGLFSKLLD</sequence>
<proteinExistence type="predicted"/>
<name>A0A1S7DV55_RIEAN</name>
<dbReference type="Proteomes" id="UP000189883">
    <property type="component" value="Chromosome"/>
</dbReference>